<feature type="transmembrane region" description="Helical" evidence="1">
    <location>
        <begin position="141"/>
        <end position="158"/>
    </location>
</feature>
<feature type="transmembrane region" description="Helical" evidence="1">
    <location>
        <begin position="302"/>
        <end position="322"/>
    </location>
</feature>
<name>A0A7L7L3S0_9BACT</name>
<dbReference type="RefSeq" id="WP_182414657.1">
    <property type="nucleotide sequence ID" value="NZ_CP055153.1"/>
</dbReference>
<feature type="transmembrane region" description="Helical" evidence="1">
    <location>
        <begin position="354"/>
        <end position="369"/>
    </location>
</feature>
<dbReference type="EMBL" id="CP055153">
    <property type="protein sequence ID" value="QMU27462.1"/>
    <property type="molecule type" value="Genomic_DNA"/>
</dbReference>
<gene>
    <name evidence="2" type="ORF">HUW48_05155</name>
</gene>
<feature type="transmembrane region" description="Helical" evidence="1">
    <location>
        <begin position="244"/>
        <end position="265"/>
    </location>
</feature>
<dbReference type="KEGG" id="add:HUW48_05155"/>
<feature type="transmembrane region" description="Helical" evidence="1">
    <location>
        <begin position="32"/>
        <end position="52"/>
    </location>
</feature>
<reference evidence="2 3" key="2">
    <citation type="submission" date="2020-08" db="EMBL/GenBank/DDBJ databases">
        <title>Adhaeribacter dokdonensis sp. nov., isolated from the rhizosphere of Elymus tsukushiensis, a plant native to the Dokdo Islands, Republic of Korea.</title>
        <authorList>
            <person name="Ghim S.Y."/>
        </authorList>
    </citation>
    <scope>NUCLEOTIDE SEQUENCE [LARGE SCALE GENOMIC DNA]</scope>
    <source>
        <strain evidence="2 3">KUDC8001</strain>
    </source>
</reference>
<proteinExistence type="predicted"/>
<keyword evidence="1" id="KW-0812">Transmembrane</keyword>
<feature type="transmembrane region" description="Helical" evidence="1">
    <location>
        <begin position="329"/>
        <end position="348"/>
    </location>
</feature>
<organism evidence="2 3">
    <name type="scientific">Adhaeribacter radiodurans</name>
    <dbReference type="NCBI Taxonomy" id="2745197"/>
    <lineage>
        <taxon>Bacteria</taxon>
        <taxon>Pseudomonadati</taxon>
        <taxon>Bacteroidota</taxon>
        <taxon>Cytophagia</taxon>
        <taxon>Cytophagales</taxon>
        <taxon>Hymenobacteraceae</taxon>
        <taxon>Adhaeribacter</taxon>
    </lineage>
</organism>
<dbReference type="AlphaFoldDB" id="A0A7L7L3S0"/>
<keyword evidence="3" id="KW-1185">Reference proteome</keyword>
<feature type="transmembrane region" description="Helical" evidence="1">
    <location>
        <begin position="114"/>
        <end position="134"/>
    </location>
</feature>
<keyword evidence="1" id="KW-0472">Membrane</keyword>
<evidence type="ECO:0000313" key="3">
    <source>
        <dbReference type="Proteomes" id="UP000514509"/>
    </source>
</evidence>
<accession>A0A7L7L3S0</accession>
<sequence length="551" mass="63780">MLSQIKFNNFTTKVNVKVNPTLLENGITTRDFWSKWIIYLLIIFIIFSFTIVKSPNFWVDEHMNVDLGRIILQPDTRWAISWMTKQMQPVYLFSYLGIVFQEIIYQKTGHFGPGIFALIGAFFAATIMVKWLLAIGTSHKVALFLSLVFLLDPLFVQSYTLGRLDGWTIASCLFVCLLLRNTSNNLHLEKFFCEIRIALAGGMTVVSIFIWPSAFFLYPLILLEFIYLLSLVKSRTKSWNKVALPILIFGLGSLIAFFFLIIPIYSKLLTQISDVISTIQINLRDENIKADKPFYMRFFESAIGFLKIFKYSPVLPLIAFIGIIRIKKVGLFVAGLTAALIMICTLVYPNRVLYLIPYFIIGTAYLFHVRHTRSIDYKSFLFSSLQAYVLVFLLIWSITLSIGARTILSLEKVKDQEIDQLYRVGESMLGKGNYNVFAPYELYYIGRSLGWRMYYPYVAWGENKLSPKEIDRLLPLIDFAIIGEENLTKNLVNQLKENGMYDLGYYQLYKKPLPRLPFDGITTNTIRLRNLYKIYKQPFGPYKLFARESKK</sequence>
<evidence type="ECO:0000256" key="1">
    <source>
        <dbReference type="SAM" id="Phobius"/>
    </source>
</evidence>
<dbReference type="Proteomes" id="UP000514509">
    <property type="component" value="Chromosome"/>
</dbReference>
<evidence type="ECO:0008006" key="4">
    <source>
        <dbReference type="Google" id="ProtNLM"/>
    </source>
</evidence>
<feature type="transmembrane region" description="Helical" evidence="1">
    <location>
        <begin position="381"/>
        <end position="404"/>
    </location>
</feature>
<protein>
    <recommendedName>
        <fullName evidence="4">Glycosyltransferase family 39 protein</fullName>
    </recommendedName>
</protein>
<keyword evidence="1" id="KW-1133">Transmembrane helix</keyword>
<evidence type="ECO:0000313" key="2">
    <source>
        <dbReference type="EMBL" id="QMU27462.1"/>
    </source>
</evidence>
<feature type="transmembrane region" description="Helical" evidence="1">
    <location>
        <begin position="216"/>
        <end position="232"/>
    </location>
</feature>
<reference evidence="2 3" key="1">
    <citation type="submission" date="2020-06" db="EMBL/GenBank/DDBJ databases">
        <authorList>
            <person name="Hwang Y.J."/>
        </authorList>
    </citation>
    <scope>NUCLEOTIDE SEQUENCE [LARGE SCALE GENOMIC DNA]</scope>
    <source>
        <strain evidence="2 3">KUDC8001</strain>
    </source>
</reference>